<dbReference type="OrthoDB" id="3177877at2"/>
<organism evidence="4 5">
    <name type="scientific">Brevibacterium linens</name>
    <dbReference type="NCBI Taxonomy" id="1703"/>
    <lineage>
        <taxon>Bacteria</taxon>
        <taxon>Bacillati</taxon>
        <taxon>Actinomycetota</taxon>
        <taxon>Actinomycetes</taxon>
        <taxon>Micrococcales</taxon>
        <taxon>Brevibacteriaceae</taxon>
        <taxon>Brevibacterium</taxon>
    </lineage>
</organism>
<evidence type="ECO:0000313" key="5">
    <source>
        <dbReference type="Proteomes" id="UP000031488"/>
    </source>
</evidence>
<feature type="region of interest" description="Disordered" evidence="2">
    <location>
        <begin position="46"/>
        <end position="69"/>
    </location>
</feature>
<feature type="coiled-coil region" evidence="1">
    <location>
        <begin position="627"/>
        <end position="727"/>
    </location>
</feature>
<evidence type="ECO:0000313" key="4">
    <source>
        <dbReference type="EMBL" id="KHS53678.1"/>
    </source>
</evidence>
<feature type="domain" description="Endonuclease GajA/Old nuclease/RecF-like AAA" evidence="3">
    <location>
        <begin position="1"/>
        <end position="330"/>
    </location>
</feature>
<feature type="compositionally biased region" description="Basic and acidic residues" evidence="2">
    <location>
        <begin position="263"/>
        <end position="286"/>
    </location>
</feature>
<dbReference type="AlphaFoldDB" id="A0A0B9ADM9"/>
<keyword evidence="1" id="KW-0175">Coiled coil</keyword>
<protein>
    <recommendedName>
        <fullName evidence="3">Endonuclease GajA/Old nuclease/RecF-like AAA domain-containing protein</fullName>
    </recommendedName>
</protein>
<dbReference type="Proteomes" id="UP000031488">
    <property type="component" value="Unassembled WGS sequence"/>
</dbReference>
<sequence>MRLHSIRLINYRAISDATVDFSSGVTIVEGPNEVGKSSIHQAITQLREDKDSSRKAGVKDTQPVGSDVGPQVSLHLSTGDFEVRYSKRWIKQPFTELSILKPVPEQLSGNEAHERFLAILDETVDVDLLDALDVAQGRSLDQASLAEIKALHGALGDAGEDLADHDAFLDRVESEYLRFFTAKGKETGELRRLTEELPAADEQYRELKARSADMDALVDRHARAMDRLKNVRTQLESAATEREDAEKAVQAVSGLKTALDRALERAGAAQRERQRAEETRDRRRALITETTTAEKAVKAADEALEKVTAAQQEKDSSLDEAQKGLEARQAELVSAQEEAKATSADLARARARKEVDALRKRLVDIREQERRAAEAKATIGSISVTAKDVDKLGGLFTELRIAQNAKTAAAAQIIARRLGDTAVSIDGVDVPKDSAEEFAVTTDLQIHIDSVVDITVRPGQSPAELDRELESAQTRLDAELDRLDVTTLEQARERSEVRTDAEAVLAEATSTLRVLIGDDDRDGLDAALTRAEHVAGDAADSSKSAASIDELEARVESTTAAVDDASAKVETARTTLERIRADRDEARVAAVRAQSTREQAATTLQNLSTRLSTDREANSDESLDETLTAAAATLTQLEDEAAAARSEYDAADPETLEMRLQNALQLVESKQKQQEKDRQEVDQLSALIDDRAAEGIYDKLKAAEQNLESIRSKLARMQRQANAIKLLRDTVLTHKEEAQRRYVAPFKEAIEKLGRVIFGQGLSVEISENLEIVSRTLNGRTVAFDALSGGTKEQLALIGRLAVATLVDADAGAPVILDDAFGFSDEQRLAALNVILGNVGRKAQVILLTCQPDRFSSIGGAETVSLS</sequence>
<keyword evidence="5" id="KW-1185">Reference proteome</keyword>
<dbReference type="SUPFAM" id="SSF52540">
    <property type="entry name" value="P-loop containing nucleoside triphosphate hydrolases"/>
    <property type="match status" value="1"/>
</dbReference>
<accession>A0A0B9ADM9</accession>
<gene>
    <name evidence="4" type="ORF">AE0388_0753</name>
</gene>
<dbReference type="EMBL" id="JTJZ01000014">
    <property type="protein sequence ID" value="KHS53678.1"/>
    <property type="molecule type" value="Genomic_DNA"/>
</dbReference>
<reference evidence="4 5" key="1">
    <citation type="submission" date="2014-11" db="EMBL/GenBank/DDBJ databases">
        <title>Draft Genome Sequence of Brevibacterium linens AE038-8.</title>
        <authorList>
            <person name="Maizel D."/>
            <person name="Utturkar S.M."/>
            <person name="Brown S.D."/>
            <person name="Ferrero M."/>
            <person name="Rosen B.P."/>
        </authorList>
    </citation>
    <scope>NUCLEOTIDE SEQUENCE [LARGE SCALE GENOMIC DNA]</scope>
    <source>
        <strain evidence="4 5">AE038-8</strain>
    </source>
</reference>
<dbReference type="PATRIC" id="fig|1703.6.peg.637"/>
<dbReference type="InterPro" id="IPR027417">
    <property type="entry name" value="P-loop_NTPase"/>
</dbReference>
<dbReference type="InterPro" id="IPR041685">
    <property type="entry name" value="AAA_GajA/Old/RecF-like"/>
</dbReference>
<dbReference type="Gene3D" id="3.40.50.300">
    <property type="entry name" value="P-loop containing nucleotide triphosphate hydrolases"/>
    <property type="match status" value="2"/>
</dbReference>
<evidence type="ECO:0000259" key="3">
    <source>
        <dbReference type="Pfam" id="PF13175"/>
    </source>
</evidence>
<feature type="region of interest" description="Disordered" evidence="2">
    <location>
        <begin position="263"/>
        <end position="289"/>
    </location>
</feature>
<dbReference type="PANTHER" id="PTHR41259">
    <property type="entry name" value="DOUBLE-STRAND BREAK REPAIR RAD50 ATPASE, PUTATIVE-RELATED"/>
    <property type="match status" value="1"/>
</dbReference>
<dbReference type="RefSeq" id="WP_039207210.1">
    <property type="nucleotide sequence ID" value="NZ_JTJZ01000014.1"/>
</dbReference>
<name>A0A0B9ADM9_BRELN</name>
<evidence type="ECO:0000256" key="2">
    <source>
        <dbReference type="SAM" id="MobiDB-lite"/>
    </source>
</evidence>
<proteinExistence type="predicted"/>
<comment type="caution">
    <text evidence="4">The sequence shown here is derived from an EMBL/GenBank/DDBJ whole genome shotgun (WGS) entry which is preliminary data.</text>
</comment>
<feature type="coiled-coil region" evidence="1">
    <location>
        <begin position="548"/>
        <end position="582"/>
    </location>
</feature>
<feature type="compositionally biased region" description="Basic and acidic residues" evidence="2">
    <location>
        <begin position="46"/>
        <end position="58"/>
    </location>
</feature>
<dbReference type="Pfam" id="PF13175">
    <property type="entry name" value="AAA_15"/>
    <property type="match status" value="1"/>
</dbReference>
<dbReference type="PANTHER" id="PTHR41259:SF1">
    <property type="entry name" value="DOUBLE-STRAND BREAK REPAIR RAD50 ATPASE, PUTATIVE-RELATED"/>
    <property type="match status" value="1"/>
</dbReference>
<evidence type="ECO:0000256" key="1">
    <source>
        <dbReference type="SAM" id="Coils"/>
    </source>
</evidence>